<keyword evidence="5" id="KW-0479">Metal-binding</keyword>
<evidence type="ECO:0000313" key="7">
    <source>
        <dbReference type="EMBL" id="CAD7626597.1"/>
    </source>
</evidence>
<dbReference type="SUPFAM" id="SSF63867">
    <property type="entry name" value="MoeA C-terminal domain-like"/>
    <property type="match status" value="1"/>
</dbReference>
<dbReference type="SMART" id="SM00852">
    <property type="entry name" value="MoCF_biosynth"/>
    <property type="match status" value="2"/>
</dbReference>
<reference evidence="7" key="1">
    <citation type="submission" date="2020-11" db="EMBL/GenBank/DDBJ databases">
        <authorList>
            <person name="Tran Van P."/>
        </authorList>
    </citation>
    <scope>NUCLEOTIDE SEQUENCE</scope>
</reference>
<name>A0A7R9PZJ8_9ACAR</name>
<dbReference type="SUPFAM" id="SSF53218">
    <property type="entry name" value="Molybdenum cofactor biosynthesis proteins"/>
    <property type="match status" value="2"/>
</dbReference>
<dbReference type="Proteomes" id="UP000759131">
    <property type="component" value="Unassembled WGS sequence"/>
</dbReference>
<keyword evidence="8" id="KW-1185">Reference proteome</keyword>
<dbReference type="Gene3D" id="2.170.190.11">
    <property type="entry name" value="Molybdopterin biosynthesis moea protein, domain 3"/>
    <property type="match status" value="1"/>
</dbReference>
<keyword evidence="4 5" id="KW-0501">Molybdenum cofactor biosynthesis</keyword>
<dbReference type="GO" id="GO:0097112">
    <property type="term" value="P:gamma-aminobutyric acid receptor clustering"/>
    <property type="evidence" value="ECO:0007669"/>
    <property type="project" value="TreeGrafter"/>
</dbReference>
<evidence type="ECO:0000256" key="2">
    <source>
        <dbReference type="ARBA" id="ARBA00007589"/>
    </source>
</evidence>
<dbReference type="GO" id="GO:0007529">
    <property type="term" value="P:establishment of synaptic specificity at neuromuscular junction"/>
    <property type="evidence" value="ECO:0007669"/>
    <property type="project" value="TreeGrafter"/>
</dbReference>
<dbReference type="Gene3D" id="3.40.980.10">
    <property type="entry name" value="MoaB/Mog-like domain"/>
    <property type="match status" value="2"/>
</dbReference>
<comment type="catalytic activity">
    <reaction evidence="5">
        <text>adenylyl-molybdopterin + molybdate = Mo-molybdopterin + AMP + H(+)</text>
        <dbReference type="Rhea" id="RHEA:35047"/>
        <dbReference type="ChEBI" id="CHEBI:15378"/>
        <dbReference type="ChEBI" id="CHEBI:36264"/>
        <dbReference type="ChEBI" id="CHEBI:62727"/>
        <dbReference type="ChEBI" id="CHEBI:71302"/>
        <dbReference type="ChEBI" id="CHEBI:456215"/>
    </reaction>
</comment>
<dbReference type="GO" id="GO:0005829">
    <property type="term" value="C:cytosol"/>
    <property type="evidence" value="ECO:0007669"/>
    <property type="project" value="TreeGrafter"/>
</dbReference>
<dbReference type="SUPFAM" id="SSF63882">
    <property type="entry name" value="MoeA N-terminal region -like"/>
    <property type="match status" value="1"/>
</dbReference>
<dbReference type="GO" id="GO:0061599">
    <property type="term" value="F:molybdopterin molybdotransferase activity"/>
    <property type="evidence" value="ECO:0007669"/>
    <property type="project" value="UniProtKB-UniRule"/>
</dbReference>
<dbReference type="GO" id="GO:0046872">
    <property type="term" value="F:metal ion binding"/>
    <property type="evidence" value="ECO:0007669"/>
    <property type="project" value="UniProtKB-UniRule"/>
</dbReference>
<comment type="similarity">
    <text evidence="5">Belongs to the MoeA family.</text>
</comment>
<evidence type="ECO:0000256" key="4">
    <source>
        <dbReference type="ARBA" id="ARBA00023150"/>
    </source>
</evidence>
<evidence type="ECO:0000256" key="5">
    <source>
        <dbReference type="RuleBase" id="RU365090"/>
    </source>
</evidence>
<organism evidence="7">
    <name type="scientific">Medioppia subpectinata</name>
    <dbReference type="NCBI Taxonomy" id="1979941"/>
    <lineage>
        <taxon>Eukaryota</taxon>
        <taxon>Metazoa</taxon>
        <taxon>Ecdysozoa</taxon>
        <taxon>Arthropoda</taxon>
        <taxon>Chelicerata</taxon>
        <taxon>Arachnida</taxon>
        <taxon>Acari</taxon>
        <taxon>Acariformes</taxon>
        <taxon>Sarcoptiformes</taxon>
        <taxon>Oribatida</taxon>
        <taxon>Brachypylina</taxon>
        <taxon>Oppioidea</taxon>
        <taxon>Oppiidae</taxon>
        <taxon>Medioppia</taxon>
    </lineage>
</organism>
<keyword evidence="5" id="KW-0808">Transferase</keyword>
<dbReference type="InterPro" id="IPR038987">
    <property type="entry name" value="MoeA-like"/>
</dbReference>
<dbReference type="GO" id="GO:0099634">
    <property type="term" value="C:postsynaptic specialization membrane"/>
    <property type="evidence" value="ECO:0007669"/>
    <property type="project" value="GOC"/>
</dbReference>
<protein>
    <recommendedName>
        <fullName evidence="6">MoaB/Mog domain-containing protein</fullName>
    </recommendedName>
</protein>
<evidence type="ECO:0000256" key="1">
    <source>
        <dbReference type="ARBA" id="ARBA00005046"/>
    </source>
</evidence>
<keyword evidence="5" id="KW-0460">Magnesium</keyword>
<accession>A0A7R9PZJ8</accession>
<proteinExistence type="inferred from homology"/>
<dbReference type="Gene3D" id="3.90.105.10">
    <property type="entry name" value="Molybdopterin biosynthesis moea protein, domain 2"/>
    <property type="match status" value="1"/>
</dbReference>
<dbReference type="InterPro" id="IPR036425">
    <property type="entry name" value="MoaB/Mog-like_dom_sf"/>
</dbReference>
<dbReference type="FunFam" id="2.170.190.11:FF:000001">
    <property type="entry name" value="Molybdopterin molybdenumtransferase"/>
    <property type="match status" value="1"/>
</dbReference>
<keyword evidence="5" id="KW-0500">Molybdenum</keyword>
<gene>
    <name evidence="7" type="ORF">OSB1V03_LOCUS7030</name>
</gene>
<dbReference type="GO" id="GO:0005524">
    <property type="term" value="F:ATP binding"/>
    <property type="evidence" value="ECO:0007669"/>
    <property type="project" value="UniProtKB-UniRule"/>
</dbReference>
<dbReference type="PANTHER" id="PTHR10192:SF5">
    <property type="entry name" value="GEPHYRIN"/>
    <property type="match status" value="1"/>
</dbReference>
<dbReference type="UniPathway" id="UPA00344"/>
<comment type="function">
    <text evidence="5">Catalyzes two steps in the biosynthesis of the molybdenum cofactor. In the first step, molybdopterin is adenylated. Subsequently, molybdate is inserted into adenylated molybdopterin and AMP is released.</text>
</comment>
<dbReference type="EMBL" id="CAJPIZ010003964">
    <property type="protein sequence ID" value="CAG2107027.1"/>
    <property type="molecule type" value="Genomic_DNA"/>
</dbReference>
<comment type="pathway">
    <text evidence="1 5">Cofactor biosynthesis; molybdopterin biosynthesis.</text>
</comment>
<dbReference type="GO" id="GO:0030425">
    <property type="term" value="C:dendrite"/>
    <property type="evidence" value="ECO:0007669"/>
    <property type="project" value="TreeGrafter"/>
</dbReference>
<dbReference type="GO" id="GO:0098970">
    <property type="term" value="P:postsynaptic neurotransmitter receptor diffusion trapping"/>
    <property type="evidence" value="ECO:0007669"/>
    <property type="project" value="TreeGrafter"/>
</dbReference>
<dbReference type="OrthoDB" id="4349954at2759"/>
<evidence type="ECO:0000313" key="8">
    <source>
        <dbReference type="Proteomes" id="UP000759131"/>
    </source>
</evidence>
<comment type="similarity">
    <text evidence="2">In the N-terminal section; belongs to the MoaB/Mog family.</text>
</comment>
<dbReference type="Gene3D" id="2.40.340.10">
    <property type="entry name" value="MoeA, C-terminal, domain IV"/>
    <property type="match status" value="1"/>
</dbReference>
<evidence type="ECO:0000256" key="3">
    <source>
        <dbReference type="ARBA" id="ARBA00008339"/>
    </source>
</evidence>
<dbReference type="InterPro" id="IPR001453">
    <property type="entry name" value="MoaB/Mog_dom"/>
</dbReference>
<dbReference type="InterPro" id="IPR036688">
    <property type="entry name" value="MoeA_C_domain_IV_sf"/>
</dbReference>
<dbReference type="GO" id="GO:0061598">
    <property type="term" value="F:molybdopterin adenylyltransferase activity"/>
    <property type="evidence" value="ECO:0007669"/>
    <property type="project" value="UniProtKB-UniRule"/>
</dbReference>
<dbReference type="Pfam" id="PF00994">
    <property type="entry name" value="MoCF_biosynth"/>
    <property type="match status" value="2"/>
</dbReference>
<sequence>MSFMACVLTVSDTCDVDHSKDTSGPLLTSRLTGKGFDMIETAIVADDVLRIQGKLCEWSDRALGVDLIVTTGGTGFTARDVTPEATKAIVDRDAPGIAHALISGSLKATPMAMLSRLSAGIRKRTLIINFPGSAKACDECLAIVEPVLSHAIHQLRGDTTATASAHKQLQQPLRSKVQLQSVGLRPRHSQYPMISMDTAINRIIGECVAITDVEYIDLDCLDQLMGRLLADSICAAVPLPPFRASIKDGYAVVAADGSGDRKVLAKAATAGGQVPMESIELTSGCCMRVSTGAPLPAGCDAVVQVEDTKVVQLSESGEELVICIENVPKVGQDIRPVGCDIPCDGKPIVNRFTQLGPIELGLLASIGIHTRIPVFRRPVVAVLSTGDEIGNVGQTLGPYQVWDSNRPILMSLLRQNGVQSMDLGIAVDDVNDVFGRMRRGLLAADVLITSGGVSMGERDLLKHVMEVDFGAQIHFGRVNVKPGKPVTFATVSIDGRKKYIFGLPGNPVSAFVTFNLFVKPLLDCLSNKDTVNGLADIKTYQRCQRVRLECDEKVYRLDDRPEFARAVVSFGTTGLEAGFPTARLTGNQRSSRLLSAKDANALVLLPQKSDSVDKISCGDFVTAFLI</sequence>
<evidence type="ECO:0000259" key="6">
    <source>
        <dbReference type="SMART" id="SM00852"/>
    </source>
</evidence>
<dbReference type="NCBIfam" id="TIGR00177">
    <property type="entry name" value="molyb_syn"/>
    <property type="match status" value="2"/>
</dbReference>
<dbReference type="InterPro" id="IPR008284">
    <property type="entry name" value="MoCF_biosynth_CS"/>
</dbReference>
<dbReference type="InterPro" id="IPR005110">
    <property type="entry name" value="MoeA_linker/N"/>
</dbReference>
<dbReference type="GO" id="GO:0006777">
    <property type="term" value="P:Mo-molybdopterin cofactor biosynthetic process"/>
    <property type="evidence" value="ECO:0007669"/>
    <property type="project" value="UniProtKB-UniRule"/>
</dbReference>
<dbReference type="PANTHER" id="PTHR10192">
    <property type="entry name" value="MOLYBDOPTERIN BIOSYNTHESIS PROTEIN"/>
    <property type="match status" value="1"/>
</dbReference>
<dbReference type="PROSITE" id="PS01078">
    <property type="entry name" value="MOCF_BIOSYNTHESIS_1"/>
    <property type="match status" value="1"/>
</dbReference>
<dbReference type="GO" id="GO:0072579">
    <property type="term" value="P:glycine receptor clustering"/>
    <property type="evidence" value="ECO:0007669"/>
    <property type="project" value="TreeGrafter"/>
</dbReference>
<dbReference type="Pfam" id="PF03453">
    <property type="entry name" value="MoeA_N"/>
    <property type="match status" value="1"/>
</dbReference>
<dbReference type="CDD" id="cd00887">
    <property type="entry name" value="MoeA"/>
    <property type="match status" value="1"/>
</dbReference>
<dbReference type="EMBL" id="OC858539">
    <property type="protein sequence ID" value="CAD7626597.1"/>
    <property type="molecule type" value="Genomic_DNA"/>
</dbReference>
<dbReference type="AlphaFoldDB" id="A0A7R9PZJ8"/>
<dbReference type="FunFam" id="3.40.980.10:FF:000001">
    <property type="entry name" value="Molybdopterin molybdenumtransferase"/>
    <property type="match status" value="1"/>
</dbReference>
<feature type="domain" description="MoaB/Mog" evidence="6">
    <location>
        <begin position="6"/>
        <end position="151"/>
    </location>
</feature>
<dbReference type="InterPro" id="IPR036135">
    <property type="entry name" value="MoeA_linker/N_sf"/>
</dbReference>
<dbReference type="CDD" id="cd00886">
    <property type="entry name" value="MogA_MoaB"/>
    <property type="match status" value="1"/>
</dbReference>
<comment type="cofactor">
    <cofactor evidence="5">
        <name>Mg(2+)</name>
        <dbReference type="ChEBI" id="CHEBI:18420"/>
    </cofactor>
</comment>
<feature type="domain" description="MoaB/Mog" evidence="6">
    <location>
        <begin position="381"/>
        <end position="524"/>
    </location>
</feature>
<comment type="catalytic activity">
    <reaction evidence="5">
        <text>molybdopterin + ATP + H(+) = adenylyl-molybdopterin + diphosphate</text>
        <dbReference type="Rhea" id="RHEA:31331"/>
        <dbReference type="ChEBI" id="CHEBI:15378"/>
        <dbReference type="ChEBI" id="CHEBI:30616"/>
        <dbReference type="ChEBI" id="CHEBI:33019"/>
        <dbReference type="ChEBI" id="CHEBI:58698"/>
        <dbReference type="ChEBI" id="CHEBI:62727"/>
    </reaction>
</comment>
<comment type="similarity">
    <text evidence="3">In the C-terminal section; belongs to the MoeA family.</text>
</comment>